<sequence>MDNPGIREVGLFSEGSEDELEEVFPEIAVAAEECRFNDCSHNEEPNCGVVAAVKDGRISEARYFSYLKLRKN</sequence>
<dbReference type="GO" id="GO:0003924">
    <property type="term" value="F:GTPase activity"/>
    <property type="evidence" value="ECO:0007669"/>
    <property type="project" value="InterPro"/>
</dbReference>
<dbReference type="InterPro" id="IPR004881">
    <property type="entry name" value="Ribosome_biogen_GTPase_RsgA"/>
</dbReference>
<organism evidence="2 3">
    <name type="scientific">Leptospira interrogans serovar Pyrogenes str. 200701872</name>
    <dbReference type="NCBI Taxonomy" id="1193029"/>
    <lineage>
        <taxon>Bacteria</taxon>
        <taxon>Pseudomonadati</taxon>
        <taxon>Spirochaetota</taxon>
        <taxon>Spirochaetia</taxon>
        <taxon>Leptospirales</taxon>
        <taxon>Leptospiraceae</taxon>
        <taxon>Leptospira</taxon>
    </lineage>
</organism>
<accession>M7AB87</accession>
<gene>
    <name evidence="2" type="ORF">LEP1GSC124_0475</name>
</gene>
<proteinExistence type="predicted"/>
<dbReference type="GO" id="GO:0042254">
    <property type="term" value="P:ribosome biogenesis"/>
    <property type="evidence" value="ECO:0007669"/>
    <property type="project" value="UniProtKB-KW"/>
</dbReference>
<keyword evidence="1" id="KW-0690">Ribosome biogenesis</keyword>
<comment type="caution">
    <text evidence="2">The sequence shown here is derived from an EMBL/GenBank/DDBJ whole genome shotgun (WGS) entry which is preliminary data.</text>
</comment>
<evidence type="ECO:0000313" key="2">
    <source>
        <dbReference type="EMBL" id="EMP08049.1"/>
    </source>
</evidence>
<dbReference type="InterPro" id="IPR027417">
    <property type="entry name" value="P-loop_NTPase"/>
</dbReference>
<name>M7AB87_LEPIR</name>
<evidence type="ECO:0000256" key="1">
    <source>
        <dbReference type="ARBA" id="ARBA00022517"/>
    </source>
</evidence>
<dbReference type="AlphaFoldDB" id="M7AB87"/>
<dbReference type="PANTHER" id="PTHR32120:SF10">
    <property type="entry name" value="SMALL RIBOSOMAL SUBUNIT BIOGENESIS GTPASE RSGA"/>
    <property type="match status" value="1"/>
</dbReference>
<dbReference type="SUPFAM" id="SSF52540">
    <property type="entry name" value="P-loop containing nucleoside triphosphate hydrolases"/>
    <property type="match status" value="1"/>
</dbReference>
<dbReference type="Proteomes" id="UP000012117">
    <property type="component" value="Unassembled WGS sequence"/>
</dbReference>
<dbReference type="Gene3D" id="1.10.40.50">
    <property type="entry name" value="Probable gtpase engc, domain 3"/>
    <property type="match status" value="1"/>
</dbReference>
<evidence type="ECO:0000313" key="3">
    <source>
        <dbReference type="Proteomes" id="UP000012117"/>
    </source>
</evidence>
<dbReference type="GO" id="GO:0005525">
    <property type="term" value="F:GTP binding"/>
    <property type="evidence" value="ECO:0007669"/>
    <property type="project" value="InterPro"/>
</dbReference>
<dbReference type="PANTHER" id="PTHR32120">
    <property type="entry name" value="SMALL RIBOSOMAL SUBUNIT BIOGENESIS GTPASE RSGA"/>
    <property type="match status" value="1"/>
</dbReference>
<dbReference type="EMBL" id="AKWN02000170">
    <property type="protein sequence ID" value="EMP08049.1"/>
    <property type="molecule type" value="Genomic_DNA"/>
</dbReference>
<reference evidence="2 3" key="1">
    <citation type="submission" date="2013-01" db="EMBL/GenBank/DDBJ databases">
        <authorList>
            <person name="Harkins D.M."/>
            <person name="Durkin A.S."/>
            <person name="Brinkac L.M."/>
            <person name="Haft D.H."/>
            <person name="Selengut J.D."/>
            <person name="Sanka R."/>
            <person name="DePew J."/>
            <person name="Purushe J."/>
            <person name="Picardeau M."/>
            <person name="Werts C."/>
            <person name="Goarant C."/>
            <person name="Vinetz J.M."/>
            <person name="Sutton G.G."/>
            <person name="Nierman W.C."/>
            <person name="Fouts D.E."/>
        </authorList>
    </citation>
    <scope>NUCLEOTIDE SEQUENCE [LARGE SCALE GENOMIC DNA]</scope>
    <source>
        <strain evidence="2 3">200701872</strain>
    </source>
</reference>
<protein>
    <submittedName>
        <fullName evidence="2">PF03193 domain protein</fullName>
    </submittedName>
</protein>
<dbReference type="BioCyc" id="LINT1193029:G11R4-5285-MONOMER"/>